<sequence length="54" mass="6069">MEHQEWLYGLITLHVLHHAAEGGLCGEARERPGLFVKSLPMTKPELVDDTRQGT</sequence>
<accession>A0A4R3QGQ7</accession>
<evidence type="ECO:0000313" key="2">
    <source>
        <dbReference type="Proteomes" id="UP000294576"/>
    </source>
</evidence>
<gene>
    <name evidence="1" type="ORF">EV132_101218</name>
</gene>
<dbReference type="AlphaFoldDB" id="A0A4R3QGQ7"/>
<protein>
    <submittedName>
        <fullName evidence="1">Uncharacterized protein</fullName>
    </submittedName>
</protein>
<organism evidence="1 2">
    <name type="scientific">Rhizobium sullae</name>
    <name type="common">Rhizobium hedysari</name>
    <dbReference type="NCBI Taxonomy" id="50338"/>
    <lineage>
        <taxon>Bacteria</taxon>
        <taxon>Pseudomonadati</taxon>
        <taxon>Pseudomonadota</taxon>
        <taxon>Alphaproteobacteria</taxon>
        <taxon>Hyphomicrobiales</taxon>
        <taxon>Rhizobiaceae</taxon>
        <taxon>Rhizobium/Agrobacterium group</taxon>
        <taxon>Rhizobium</taxon>
    </lineage>
</organism>
<proteinExistence type="predicted"/>
<evidence type="ECO:0000313" key="1">
    <source>
        <dbReference type="EMBL" id="TCU20154.1"/>
    </source>
</evidence>
<reference evidence="1 2" key="1">
    <citation type="submission" date="2019-03" db="EMBL/GenBank/DDBJ databases">
        <title>Genomic Encyclopedia of Type Strains, Phase IV (KMG-V): Genome sequencing to study the core and pangenomes of soil and plant-associated prokaryotes.</title>
        <authorList>
            <person name="Whitman W."/>
        </authorList>
    </citation>
    <scope>NUCLEOTIDE SEQUENCE [LARGE SCALE GENOMIC DNA]</scope>
    <source>
        <strain evidence="1 2">Hc14</strain>
    </source>
</reference>
<name>A0A4R3QGQ7_RHISU</name>
<comment type="caution">
    <text evidence="1">The sequence shown here is derived from an EMBL/GenBank/DDBJ whole genome shotgun (WGS) entry which is preliminary data.</text>
</comment>
<dbReference type="EMBL" id="SMBH01000001">
    <property type="protein sequence ID" value="TCU20154.1"/>
    <property type="molecule type" value="Genomic_DNA"/>
</dbReference>
<dbReference type="Proteomes" id="UP000294576">
    <property type="component" value="Unassembled WGS sequence"/>
</dbReference>